<keyword evidence="1" id="KW-0175">Coiled coil</keyword>
<accession>A0A399RWG6</accession>
<proteinExistence type="predicted"/>
<evidence type="ECO:0000313" key="3">
    <source>
        <dbReference type="Proteomes" id="UP000266005"/>
    </source>
</evidence>
<dbReference type="Proteomes" id="UP000266005">
    <property type="component" value="Unassembled WGS sequence"/>
</dbReference>
<dbReference type="AlphaFoldDB" id="A0A399RWG6"/>
<dbReference type="RefSeq" id="WP_119433269.1">
    <property type="nucleotide sequence ID" value="NZ_QWGE01000005.1"/>
</dbReference>
<evidence type="ECO:0000256" key="1">
    <source>
        <dbReference type="SAM" id="Coils"/>
    </source>
</evidence>
<organism evidence="2 3">
    <name type="scientific">Pontibacter oryzae</name>
    <dbReference type="NCBI Taxonomy" id="2304593"/>
    <lineage>
        <taxon>Bacteria</taxon>
        <taxon>Pseudomonadati</taxon>
        <taxon>Bacteroidota</taxon>
        <taxon>Cytophagia</taxon>
        <taxon>Cytophagales</taxon>
        <taxon>Hymenobacteraceae</taxon>
        <taxon>Pontibacter</taxon>
    </lineage>
</organism>
<dbReference type="PROSITE" id="PS51257">
    <property type="entry name" value="PROKAR_LIPOPROTEIN"/>
    <property type="match status" value="1"/>
</dbReference>
<dbReference type="OrthoDB" id="883648at2"/>
<keyword evidence="3" id="KW-1185">Reference proteome</keyword>
<comment type="caution">
    <text evidence="2">The sequence shown here is derived from an EMBL/GenBank/DDBJ whole genome shotgun (WGS) entry which is preliminary data.</text>
</comment>
<gene>
    <name evidence="2" type="ORF">D1627_15950</name>
</gene>
<name>A0A399RWG6_9BACT</name>
<evidence type="ECO:0000313" key="2">
    <source>
        <dbReference type="EMBL" id="RIJ34409.1"/>
    </source>
</evidence>
<sequence>MKRLNSIVKYSLLLCLAAATISCDNTRRVEGDEELTANSPNDQDTAVVVRSGESAEQELNEFREWLNRQADKGDTAIRKEWPQMKEDLRQKNAELERSFDSLSAKSKQEYRELQQRYKNWEARQERRQQQPLDRDKVTLWQEQLLREYSNINEISAAQMREAYLTFMGTVRTKRRSWTQDDWDYVDYVYSELNQRRRQLEGNLRVADNLKIRSLQAEYLALEGSADTKDMLQTK</sequence>
<protein>
    <submittedName>
        <fullName evidence="2">Uncharacterized protein</fullName>
    </submittedName>
</protein>
<dbReference type="EMBL" id="QWGE01000005">
    <property type="protein sequence ID" value="RIJ34409.1"/>
    <property type="molecule type" value="Genomic_DNA"/>
</dbReference>
<feature type="coiled-coil region" evidence="1">
    <location>
        <begin position="85"/>
        <end position="130"/>
    </location>
</feature>
<reference evidence="3" key="1">
    <citation type="submission" date="2018-08" db="EMBL/GenBank/DDBJ databases">
        <title>Mucilaginibacter sp. MYSH2.</title>
        <authorList>
            <person name="Seo T."/>
        </authorList>
    </citation>
    <scope>NUCLEOTIDE SEQUENCE [LARGE SCALE GENOMIC DNA]</scope>
    <source>
        <strain evidence="3">KIRAN</strain>
    </source>
</reference>